<evidence type="ECO:0000256" key="1">
    <source>
        <dbReference type="SAM" id="MobiDB-lite"/>
    </source>
</evidence>
<dbReference type="PANTHER" id="PTHR48125:SF12">
    <property type="entry name" value="AT HOOK TRANSCRIPTION FACTOR FAMILY-RELATED"/>
    <property type="match status" value="1"/>
</dbReference>
<dbReference type="PANTHER" id="PTHR48125">
    <property type="entry name" value="LP07818P1"/>
    <property type="match status" value="1"/>
</dbReference>
<feature type="compositionally biased region" description="Basic and acidic residues" evidence="1">
    <location>
        <begin position="17"/>
        <end position="33"/>
    </location>
</feature>
<feature type="transmembrane region" description="Helical" evidence="2">
    <location>
        <begin position="162"/>
        <end position="182"/>
    </location>
</feature>
<feature type="transmembrane region" description="Helical" evidence="2">
    <location>
        <begin position="189"/>
        <end position="208"/>
    </location>
</feature>
<organism evidence="3 4">
    <name type="scientific">Virgisporangium ochraceum</name>
    <dbReference type="NCBI Taxonomy" id="65505"/>
    <lineage>
        <taxon>Bacteria</taxon>
        <taxon>Bacillati</taxon>
        <taxon>Actinomycetota</taxon>
        <taxon>Actinomycetes</taxon>
        <taxon>Micromonosporales</taxon>
        <taxon>Micromonosporaceae</taxon>
        <taxon>Virgisporangium</taxon>
    </lineage>
</organism>
<sequence>MHPPPQDQQPALGVAWQDHKVSSPPSEPHEHPETPAAPAVPEPASAPATGAQPVDLSKPAPPADQPIWAIGPGAVGNGEPGYAAPPPDWVPVVDEPAVRTTPRDWLIEILAALVVAVVLTGLGAGLAYVWEAISPRTVLEMSANGAVYTQPNPEGYVAGESVYLLMTAGLGIVSAVAVWLLLRRRRGPIMLTGLAIGSVAGATLMAWLGQRIGLAEYRRLLTDAPVGTRFEIPVKVYSAIIDLAGFKIQGAVLVQAMIAVAIYTFLAGFYPTASLRPERAPVHFMPPYPGPDGPPYPGPGAPPYPQQGPGAPPYPQQGPGPQYPEQGPPGGPPTQPGGEPLQGQPAAAQPGGDAPGKVS</sequence>
<keyword evidence="2" id="KW-0812">Transmembrane</keyword>
<keyword evidence="2" id="KW-0472">Membrane</keyword>
<feature type="region of interest" description="Disordered" evidence="1">
    <location>
        <begin position="284"/>
        <end position="359"/>
    </location>
</feature>
<feature type="compositionally biased region" description="Pro residues" evidence="1">
    <location>
        <begin position="284"/>
        <end position="335"/>
    </location>
</feature>
<feature type="region of interest" description="Disordered" evidence="1">
    <location>
        <begin position="1"/>
        <end position="82"/>
    </location>
</feature>
<feature type="transmembrane region" description="Helical" evidence="2">
    <location>
        <begin position="252"/>
        <end position="270"/>
    </location>
</feature>
<proteinExistence type="predicted"/>
<dbReference type="EMBL" id="BOPH01000043">
    <property type="protein sequence ID" value="GIJ68609.1"/>
    <property type="molecule type" value="Genomic_DNA"/>
</dbReference>
<name>A0A8J3ZRJ0_9ACTN</name>
<feature type="transmembrane region" description="Helical" evidence="2">
    <location>
        <begin position="109"/>
        <end position="130"/>
    </location>
</feature>
<dbReference type="AlphaFoldDB" id="A0A8J3ZRJ0"/>
<reference evidence="3" key="1">
    <citation type="submission" date="2021-01" db="EMBL/GenBank/DDBJ databases">
        <title>Whole genome shotgun sequence of Virgisporangium ochraceum NBRC 16418.</title>
        <authorList>
            <person name="Komaki H."/>
            <person name="Tamura T."/>
        </authorList>
    </citation>
    <scope>NUCLEOTIDE SEQUENCE</scope>
    <source>
        <strain evidence="3">NBRC 16418</strain>
    </source>
</reference>
<evidence type="ECO:0008006" key="5">
    <source>
        <dbReference type="Google" id="ProtNLM"/>
    </source>
</evidence>
<evidence type="ECO:0000256" key="2">
    <source>
        <dbReference type="SAM" id="Phobius"/>
    </source>
</evidence>
<feature type="compositionally biased region" description="Low complexity" evidence="1">
    <location>
        <begin position="34"/>
        <end position="49"/>
    </location>
</feature>
<evidence type="ECO:0000313" key="3">
    <source>
        <dbReference type="EMBL" id="GIJ68609.1"/>
    </source>
</evidence>
<keyword evidence="4" id="KW-1185">Reference proteome</keyword>
<protein>
    <recommendedName>
        <fullName evidence="5">DUF2567 domain-containing protein</fullName>
    </recommendedName>
</protein>
<dbReference type="Proteomes" id="UP000635606">
    <property type="component" value="Unassembled WGS sequence"/>
</dbReference>
<gene>
    <name evidence="3" type="ORF">Voc01_035260</name>
</gene>
<feature type="compositionally biased region" description="Low complexity" evidence="1">
    <location>
        <begin position="336"/>
        <end position="359"/>
    </location>
</feature>
<comment type="caution">
    <text evidence="3">The sequence shown here is derived from an EMBL/GenBank/DDBJ whole genome shotgun (WGS) entry which is preliminary data.</text>
</comment>
<keyword evidence="2" id="KW-1133">Transmembrane helix</keyword>
<accession>A0A8J3ZRJ0</accession>
<evidence type="ECO:0000313" key="4">
    <source>
        <dbReference type="Proteomes" id="UP000635606"/>
    </source>
</evidence>